<dbReference type="AlphaFoldDB" id="A0A6G2BDH6"/>
<protein>
    <submittedName>
        <fullName evidence="1">Uncharacterized protein</fullName>
    </submittedName>
</protein>
<evidence type="ECO:0000313" key="1">
    <source>
        <dbReference type="EMBL" id="MTE20308.1"/>
    </source>
</evidence>
<sequence length="55" mass="5935">MNPPQPSSDLIADIETADTGHLLDPTLTAIAQAPYQPGLLRTLAHIRELDQTPTD</sequence>
<organism evidence="1 2">
    <name type="scientific">Streptomyces taklimakanensis</name>
    <dbReference type="NCBI Taxonomy" id="2569853"/>
    <lineage>
        <taxon>Bacteria</taxon>
        <taxon>Bacillati</taxon>
        <taxon>Actinomycetota</taxon>
        <taxon>Actinomycetes</taxon>
        <taxon>Kitasatosporales</taxon>
        <taxon>Streptomycetaceae</taxon>
        <taxon>Streptomyces</taxon>
    </lineage>
</organism>
<proteinExistence type="predicted"/>
<dbReference type="Proteomes" id="UP000473014">
    <property type="component" value="Unassembled WGS sequence"/>
</dbReference>
<name>A0A6G2BDH6_9ACTN</name>
<comment type="caution">
    <text evidence="1">The sequence shown here is derived from an EMBL/GenBank/DDBJ whole genome shotgun (WGS) entry which is preliminary data.</text>
</comment>
<keyword evidence="2" id="KW-1185">Reference proteome</keyword>
<accession>A0A6G2BDH6</accession>
<gene>
    <name evidence="1" type="ORF">F0L17_14565</name>
</gene>
<reference evidence="1 2" key="1">
    <citation type="submission" date="2019-11" db="EMBL/GenBank/DDBJ databases">
        <authorList>
            <person name="Yuan L."/>
        </authorList>
    </citation>
    <scope>NUCLEOTIDE SEQUENCE [LARGE SCALE GENOMIC DNA]</scope>
    <source>
        <strain evidence="1 2">TRM43335</strain>
    </source>
</reference>
<dbReference type="RefSeq" id="WP_155071417.1">
    <property type="nucleotide sequence ID" value="NZ_WIXO01000001.1"/>
</dbReference>
<evidence type="ECO:0000313" key="2">
    <source>
        <dbReference type="Proteomes" id="UP000473014"/>
    </source>
</evidence>
<dbReference type="EMBL" id="WIXO01000001">
    <property type="protein sequence ID" value="MTE20308.1"/>
    <property type="molecule type" value="Genomic_DNA"/>
</dbReference>